<dbReference type="RefSeq" id="WP_091144518.1">
    <property type="nucleotide sequence ID" value="NZ_FMVF01000012.1"/>
</dbReference>
<evidence type="ECO:0000313" key="3">
    <source>
        <dbReference type="Proteomes" id="UP000199354"/>
    </source>
</evidence>
<gene>
    <name evidence="2" type="ORF">SAMN02927903_02523</name>
</gene>
<organism evidence="2 3">
    <name type="scientific">Flavobacterium caeni</name>
    <dbReference type="NCBI Taxonomy" id="490189"/>
    <lineage>
        <taxon>Bacteria</taxon>
        <taxon>Pseudomonadati</taxon>
        <taxon>Bacteroidota</taxon>
        <taxon>Flavobacteriia</taxon>
        <taxon>Flavobacteriales</taxon>
        <taxon>Flavobacteriaceae</taxon>
        <taxon>Flavobacterium</taxon>
    </lineage>
</organism>
<evidence type="ECO:0000256" key="1">
    <source>
        <dbReference type="SAM" id="SignalP"/>
    </source>
</evidence>
<dbReference type="AlphaFoldDB" id="A0A1G5J3N5"/>
<dbReference type="STRING" id="490189.SAMN02927903_02523"/>
<name>A0A1G5J3N5_9FLAO</name>
<feature type="signal peptide" evidence="1">
    <location>
        <begin position="1"/>
        <end position="22"/>
    </location>
</feature>
<dbReference type="Proteomes" id="UP000199354">
    <property type="component" value="Unassembled WGS sequence"/>
</dbReference>
<feature type="chain" id="PRO_5011740735" evidence="1">
    <location>
        <begin position="23"/>
        <end position="160"/>
    </location>
</feature>
<proteinExistence type="predicted"/>
<keyword evidence="3" id="KW-1185">Reference proteome</keyword>
<sequence length="160" mass="16761">MKHFYPGLLVAAFLFATHSASAQVGVGTTAPNAALDISAANDGLLIPRVALANTTTATVLTPTASELVYNTATAGDVTPGFYYWSGTAWIRLATGASNDWSITGNAGTTPGTHFLGTTNAVDLRIKTAGTDRWNISNTNNGQLQSYFARDGGFTRLFVPT</sequence>
<reference evidence="2 3" key="1">
    <citation type="submission" date="2016-10" db="EMBL/GenBank/DDBJ databases">
        <authorList>
            <person name="de Groot N.N."/>
        </authorList>
    </citation>
    <scope>NUCLEOTIDE SEQUENCE [LARGE SCALE GENOMIC DNA]</scope>
    <source>
        <strain evidence="2 3">CGMCC 1.7031</strain>
    </source>
</reference>
<keyword evidence="1" id="KW-0732">Signal</keyword>
<protein>
    <submittedName>
        <fullName evidence="2">Uncharacterized protein</fullName>
    </submittedName>
</protein>
<dbReference type="OrthoDB" id="1430919at2"/>
<evidence type="ECO:0000313" key="2">
    <source>
        <dbReference type="EMBL" id="SCY82965.1"/>
    </source>
</evidence>
<dbReference type="EMBL" id="FMVF01000012">
    <property type="protein sequence ID" value="SCY82965.1"/>
    <property type="molecule type" value="Genomic_DNA"/>
</dbReference>
<accession>A0A1G5J3N5</accession>